<dbReference type="RefSeq" id="WP_231524120.1">
    <property type="nucleotide sequence ID" value="NZ_JAGIZZ010000098.1"/>
</dbReference>
<comment type="caution">
    <text evidence="2">The sequence shown here is derived from an EMBL/GenBank/DDBJ whole genome shotgun (WGS) entry which is preliminary data.</text>
</comment>
<dbReference type="Gene3D" id="3.40.50.10190">
    <property type="entry name" value="BRCT domain"/>
    <property type="match status" value="1"/>
</dbReference>
<dbReference type="SUPFAM" id="SSF52113">
    <property type="entry name" value="BRCT domain"/>
    <property type="match status" value="1"/>
</dbReference>
<dbReference type="Proteomes" id="UP001200334">
    <property type="component" value="Unassembled WGS sequence"/>
</dbReference>
<protein>
    <recommendedName>
        <fullName evidence="1">BRCT domain-containing protein</fullName>
    </recommendedName>
</protein>
<name>A0ABD4SH60_LACDL</name>
<dbReference type="Pfam" id="PF00533">
    <property type="entry name" value="BRCT"/>
    <property type="match status" value="1"/>
</dbReference>
<dbReference type="InterPro" id="IPR001357">
    <property type="entry name" value="BRCT_dom"/>
</dbReference>
<sequence>MDPKFRYELTSLIQSHGGKVTGSVSGVTDYLLKGELDHVTGKCKKAAEKETAVIGYEDLMSLLRK</sequence>
<feature type="domain" description="BRCT" evidence="1">
    <location>
        <begin position="2"/>
        <end position="60"/>
    </location>
</feature>
<evidence type="ECO:0000313" key="3">
    <source>
        <dbReference type="Proteomes" id="UP001200334"/>
    </source>
</evidence>
<dbReference type="AlphaFoldDB" id="A0ABD4SH60"/>
<proteinExistence type="predicted"/>
<organism evidence="2 3">
    <name type="scientific">Lactobacillus delbrueckii subsp. lactis</name>
    <dbReference type="NCBI Taxonomy" id="29397"/>
    <lineage>
        <taxon>Bacteria</taxon>
        <taxon>Bacillati</taxon>
        <taxon>Bacillota</taxon>
        <taxon>Bacilli</taxon>
        <taxon>Lactobacillales</taxon>
        <taxon>Lactobacillaceae</taxon>
        <taxon>Lactobacillus</taxon>
    </lineage>
</organism>
<dbReference type="EMBL" id="JAJNUY010000032">
    <property type="protein sequence ID" value="MCD5563884.1"/>
    <property type="molecule type" value="Genomic_DNA"/>
</dbReference>
<accession>A0ABD4SH60</accession>
<evidence type="ECO:0000259" key="1">
    <source>
        <dbReference type="Pfam" id="PF00533"/>
    </source>
</evidence>
<reference evidence="2 3" key="1">
    <citation type="submission" date="2021-12" db="EMBL/GenBank/DDBJ databases">
        <title>Antimicrobial susceptibility of Lactobacillus delbrueckii subsp. lactis obtained from milk products and other habitats.</title>
        <authorList>
            <person name="Shani N."/>
        </authorList>
    </citation>
    <scope>NUCLEOTIDE SEQUENCE [LARGE SCALE GENOMIC DNA]</scope>
    <source>
        <strain evidence="2 3">FAM 21755</strain>
    </source>
</reference>
<dbReference type="InterPro" id="IPR036420">
    <property type="entry name" value="BRCT_dom_sf"/>
</dbReference>
<gene>
    <name evidence="2" type="ORF">LOB85_07165</name>
</gene>
<evidence type="ECO:0000313" key="2">
    <source>
        <dbReference type="EMBL" id="MCD5563884.1"/>
    </source>
</evidence>